<proteinExistence type="inferred from homology"/>
<feature type="transmembrane region" description="Helical" evidence="7">
    <location>
        <begin position="70"/>
        <end position="94"/>
    </location>
</feature>
<keyword evidence="4 7" id="KW-0812">Transmembrane</keyword>
<dbReference type="SUPFAM" id="SSF161098">
    <property type="entry name" value="MetI-like"/>
    <property type="match status" value="1"/>
</dbReference>
<evidence type="ECO:0000256" key="2">
    <source>
        <dbReference type="ARBA" id="ARBA00022448"/>
    </source>
</evidence>
<feature type="transmembrane region" description="Helical" evidence="7">
    <location>
        <begin position="183"/>
        <end position="208"/>
    </location>
</feature>
<evidence type="ECO:0000256" key="6">
    <source>
        <dbReference type="ARBA" id="ARBA00023136"/>
    </source>
</evidence>
<dbReference type="PANTHER" id="PTHR43744:SF8">
    <property type="entry name" value="SN-GLYCEROL-3-PHOSPHATE TRANSPORT SYSTEM PERMEASE PROTEIN UGPE"/>
    <property type="match status" value="1"/>
</dbReference>
<dbReference type="PROSITE" id="PS50928">
    <property type="entry name" value="ABC_TM1"/>
    <property type="match status" value="1"/>
</dbReference>
<evidence type="ECO:0000256" key="3">
    <source>
        <dbReference type="ARBA" id="ARBA00022475"/>
    </source>
</evidence>
<gene>
    <name evidence="9" type="ORF">D3H35_26255</name>
</gene>
<dbReference type="Proteomes" id="UP000266340">
    <property type="component" value="Unassembled WGS sequence"/>
</dbReference>
<dbReference type="GO" id="GO:0005886">
    <property type="term" value="C:plasma membrane"/>
    <property type="evidence" value="ECO:0007669"/>
    <property type="project" value="UniProtKB-SubCell"/>
</dbReference>
<feature type="transmembrane region" description="Helical" evidence="7">
    <location>
        <begin position="144"/>
        <end position="162"/>
    </location>
</feature>
<feature type="transmembrane region" description="Helical" evidence="7">
    <location>
        <begin position="106"/>
        <end position="124"/>
    </location>
</feature>
<sequence>MTQRQKRIQLIALEIVIAIVALLFLYPLFLVVFNSFKTYEQVLTNIMALPKSLITINYSEVWRLMEYPTLFVNTFLLTLVSVAGIVFIGSMAGYKLSRTKPRWSAFLFFVCISPMMLPFQSFMITLTKLSKQLHLINSLEGLSVIYWGLGAPLAVFMFHGFVKSLPLELEESGAIDGASSYGVFFRIVFPVMVPVISTVIILNVMWIWNDFLLPLIMLNGKQSTLQLASYKFFGQYKSEWQYALTAVVYTSIPPVVVFLFLQKYIIKGMVAGAVKG</sequence>
<evidence type="ECO:0000259" key="8">
    <source>
        <dbReference type="PROSITE" id="PS50928"/>
    </source>
</evidence>
<dbReference type="PANTHER" id="PTHR43744">
    <property type="entry name" value="ABC TRANSPORTER PERMEASE PROTEIN MG189-RELATED-RELATED"/>
    <property type="match status" value="1"/>
</dbReference>
<evidence type="ECO:0000256" key="1">
    <source>
        <dbReference type="ARBA" id="ARBA00004651"/>
    </source>
</evidence>
<keyword evidence="6 7" id="KW-0472">Membrane</keyword>
<dbReference type="AlphaFoldDB" id="A0A398CP57"/>
<feature type="transmembrane region" description="Helical" evidence="7">
    <location>
        <begin position="240"/>
        <end position="261"/>
    </location>
</feature>
<keyword evidence="5 7" id="KW-1133">Transmembrane helix</keyword>
<comment type="subcellular location">
    <subcellularLocation>
        <location evidence="1 7">Cell membrane</location>
        <topology evidence="1 7">Multi-pass membrane protein</topology>
    </subcellularLocation>
</comment>
<dbReference type="InterPro" id="IPR035906">
    <property type="entry name" value="MetI-like_sf"/>
</dbReference>
<dbReference type="GO" id="GO:0055085">
    <property type="term" value="P:transmembrane transport"/>
    <property type="evidence" value="ECO:0007669"/>
    <property type="project" value="InterPro"/>
</dbReference>
<reference evidence="9 10" key="1">
    <citation type="submission" date="2018-09" db="EMBL/GenBank/DDBJ databases">
        <title>Cohnella cavernae sp. nov., isolated from a karst cave.</title>
        <authorList>
            <person name="Zhu H."/>
        </authorList>
    </citation>
    <scope>NUCLEOTIDE SEQUENCE [LARGE SCALE GENOMIC DNA]</scope>
    <source>
        <strain evidence="9 10">K2E09-144</strain>
    </source>
</reference>
<evidence type="ECO:0000256" key="5">
    <source>
        <dbReference type="ARBA" id="ARBA00022989"/>
    </source>
</evidence>
<comment type="caution">
    <text evidence="9">The sequence shown here is derived from an EMBL/GenBank/DDBJ whole genome shotgun (WGS) entry which is preliminary data.</text>
</comment>
<keyword evidence="3" id="KW-1003">Cell membrane</keyword>
<dbReference type="Pfam" id="PF00528">
    <property type="entry name" value="BPD_transp_1"/>
    <property type="match status" value="1"/>
</dbReference>
<keyword evidence="10" id="KW-1185">Reference proteome</keyword>
<feature type="domain" description="ABC transmembrane type-1" evidence="8">
    <location>
        <begin position="71"/>
        <end position="261"/>
    </location>
</feature>
<dbReference type="CDD" id="cd06261">
    <property type="entry name" value="TM_PBP2"/>
    <property type="match status" value="1"/>
</dbReference>
<evidence type="ECO:0000313" key="10">
    <source>
        <dbReference type="Proteomes" id="UP000266340"/>
    </source>
</evidence>
<keyword evidence="2 7" id="KW-0813">Transport</keyword>
<comment type="similarity">
    <text evidence="7">Belongs to the binding-protein-dependent transport system permease family.</text>
</comment>
<evidence type="ECO:0000256" key="4">
    <source>
        <dbReference type="ARBA" id="ARBA00022692"/>
    </source>
</evidence>
<evidence type="ECO:0000313" key="9">
    <source>
        <dbReference type="EMBL" id="RIE00704.1"/>
    </source>
</evidence>
<feature type="transmembrane region" description="Helical" evidence="7">
    <location>
        <begin position="12"/>
        <end position="33"/>
    </location>
</feature>
<protein>
    <submittedName>
        <fullName evidence="9">Carbohydrate ABC transporter permease</fullName>
    </submittedName>
</protein>
<evidence type="ECO:0000256" key="7">
    <source>
        <dbReference type="RuleBase" id="RU363032"/>
    </source>
</evidence>
<accession>A0A398CP57</accession>
<organism evidence="9 10">
    <name type="scientific">Cohnella faecalis</name>
    <dbReference type="NCBI Taxonomy" id="2315694"/>
    <lineage>
        <taxon>Bacteria</taxon>
        <taxon>Bacillati</taxon>
        <taxon>Bacillota</taxon>
        <taxon>Bacilli</taxon>
        <taxon>Bacillales</taxon>
        <taxon>Paenibacillaceae</taxon>
        <taxon>Cohnella</taxon>
    </lineage>
</organism>
<name>A0A398CP57_9BACL</name>
<dbReference type="RefSeq" id="WP_119152099.1">
    <property type="nucleotide sequence ID" value="NZ_QXJM01000048.1"/>
</dbReference>
<dbReference type="OrthoDB" id="9772609at2"/>
<dbReference type="InterPro" id="IPR000515">
    <property type="entry name" value="MetI-like"/>
</dbReference>
<dbReference type="EMBL" id="QXJM01000048">
    <property type="protein sequence ID" value="RIE00704.1"/>
    <property type="molecule type" value="Genomic_DNA"/>
</dbReference>
<dbReference type="Gene3D" id="1.10.3720.10">
    <property type="entry name" value="MetI-like"/>
    <property type="match status" value="1"/>
</dbReference>